<keyword evidence="4 8" id="KW-0560">Oxidoreductase</keyword>
<evidence type="ECO:0000256" key="6">
    <source>
        <dbReference type="ARBA" id="ARBA00051911"/>
    </source>
</evidence>
<dbReference type="InterPro" id="IPR033248">
    <property type="entry name" value="Transketolase_C"/>
</dbReference>
<evidence type="ECO:0000256" key="4">
    <source>
        <dbReference type="ARBA" id="ARBA00023002"/>
    </source>
</evidence>
<dbReference type="GO" id="GO:0004591">
    <property type="term" value="F:oxoglutarate dehydrogenase (succinyl-transferring) activity"/>
    <property type="evidence" value="ECO:0007669"/>
    <property type="project" value="UniProtKB-EC"/>
</dbReference>
<dbReference type="AlphaFoldDB" id="A0A7Y9DQS5"/>
<comment type="catalytic activity">
    <reaction evidence="6">
        <text>N(6)-[(R)-lipoyl]-L-lysyl-[protein] + 2-oxoglutarate + H(+) = N(6)-[(R)-S(8)-succinyldihydrolipoyl]-L-lysyl-[protein] + CO2</text>
        <dbReference type="Rhea" id="RHEA:12188"/>
        <dbReference type="Rhea" id="RHEA-COMP:10474"/>
        <dbReference type="Rhea" id="RHEA-COMP:20092"/>
        <dbReference type="ChEBI" id="CHEBI:15378"/>
        <dbReference type="ChEBI" id="CHEBI:16526"/>
        <dbReference type="ChEBI" id="CHEBI:16810"/>
        <dbReference type="ChEBI" id="CHEBI:83099"/>
        <dbReference type="ChEBI" id="CHEBI:83120"/>
        <dbReference type="EC" id="1.2.4.2"/>
    </reaction>
</comment>
<dbReference type="GO" id="GO:0004149">
    <property type="term" value="F:dihydrolipoyllysine-residue succinyltransferase activity"/>
    <property type="evidence" value="ECO:0007669"/>
    <property type="project" value="UniProtKB-EC"/>
</dbReference>
<evidence type="ECO:0000313" key="8">
    <source>
        <dbReference type="EMBL" id="NYD25095.1"/>
    </source>
</evidence>
<dbReference type="GO" id="GO:0006099">
    <property type="term" value="P:tricarboxylic acid cycle"/>
    <property type="evidence" value="ECO:0007669"/>
    <property type="project" value="UniProtKB-KW"/>
</dbReference>
<evidence type="ECO:0000256" key="3">
    <source>
        <dbReference type="ARBA" id="ARBA00022532"/>
    </source>
</evidence>
<dbReference type="Pfam" id="PF00676">
    <property type="entry name" value="E1_dh"/>
    <property type="match status" value="1"/>
</dbReference>
<evidence type="ECO:0000313" key="9">
    <source>
        <dbReference type="Proteomes" id="UP000521922"/>
    </source>
</evidence>
<dbReference type="Proteomes" id="UP000521922">
    <property type="component" value="Unassembled WGS sequence"/>
</dbReference>
<dbReference type="RefSeq" id="WP_179757271.1">
    <property type="nucleotide sequence ID" value="NZ_BAAAGN010000027.1"/>
</dbReference>
<dbReference type="SUPFAM" id="SSF52922">
    <property type="entry name" value="TK C-terminal domain-like"/>
    <property type="match status" value="1"/>
</dbReference>
<dbReference type="GO" id="GO:0000287">
    <property type="term" value="F:magnesium ion binding"/>
    <property type="evidence" value="ECO:0007669"/>
    <property type="project" value="UniProtKB-ARBA"/>
</dbReference>
<dbReference type="PANTHER" id="PTHR43257">
    <property type="entry name" value="PYRUVATE DEHYDROGENASE E1 COMPONENT BETA SUBUNIT"/>
    <property type="match status" value="1"/>
</dbReference>
<dbReference type="InterPro" id="IPR001017">
    <property type="entry name" value="DH_E1"/>
</dbReference>
<dbReference type="InterPro" id="IPR029061">
    <property type="entry name" value="THDP-binding"/>
</dbReference>
<sequence length="716" mass="76502">MTENSLDTMPEMTPEQQSAVEDHLQTLVVVGSEDHSATLTRVGKDAALAMLERMVVIRQFEQIAYLRFLQGEIPGTLHQSQGQEAVAVGVCTTLRDSDWITSTHRPHGHALAKGMEPSAAMAEVYGREPGCLGGRGGSMHLGDPAIGILPSIAIVGGGITIAPGLAMALQHRGGDDVVACFFGDGAVNEGAFHEGVNYAAAKNLPVVFVCENNMYGASTPFHETTRNVDIASRGAAYGIPSEQVDGMNVLAVLEASERAVARARAGEGPTLLEFLTYRYVGHSRGDSRGYRTKEEEKFWKDRDPIDQLKDSLVERGVATQEETAAAVAAGKETIKAALKFAQEAPKAAAQSALDPFAIFAAPGQSHGIAPVLADGPEERKLSIADALKEGISEEMRADASVVLLGEDVGVPGGFGGAFGIYLGLAEEFGRDRVVDTPISEKAIMGVSIGAAIGGMRTLPDLQYADFVFEGMDELVNEAAKLRYMSGARLNIPTVLRCPVGATQRGAQHAQSPESFFMHVPGLKVLCISDPYTAKGGIKAALRDPDPVLVFEHKLLYGSKKRQEAGSIDTRAFVPEGDYAVEVGQARLRRPGSDVTVLATFTQLYAALSLAEELAEEGISVEVIDPVWLSPFDWDSLLESVTRTRRLVIAHEAHRTGGWGAEVAARVSEELHGHLAAPVRRVASKDVPMPFAPWLESAVLPSRDDLAQAVRSVLADR</sequence>
<protein>
    <recommendedName>
        <fullName evidence="2">dihydrolipoyllysine-residue succinyltransferase</fullName>
        <ecNumber evidence="2">2.3.1.61</ecNumber>
    </recommendedName>
</protein>
<dbReference type="SMART" id="SM00861">
    <property type="entry name" value="Transket_pyr"/>
    <property type="match status" value="1"/>
</dbReference>
<dbReference type="Gene3D" id="3.40.50.970">
    <property type="match status" value="2"/>
</dbReference>
<evidence type="ECO:0000256" key="2">
    <source>
        <dbReference type="ARBA" id="ARBA00012945"/>
    </source>
</evidence>
<dbReference type="Pfam" id="PF02779">
    <property type="entry name" value="Transket_pyr"/>
    <property type="match status" value="1"/>
</dbReference>
<comment type="caution">
    <text evidence="8">The sequence shown here is derived from an EMBL/GenBank/DDBJ whole genome shotgun (WGS) entry which is preliminary data.</text>
</comment>
<keyword evidence="3" id="KW-0816">Tricarboxylic acid cycle</keyword>
<feature type="domain" description="Transketolase-like pyrimidine-binding" evidence="7">
    <location>
        <begin position="381"/>
        <end position="558"/>
    </location>
</feature>
<dbReference type="InterPro" id="IPR005475">
    <property type="entry name" value="Transketolase-like_Pyr-bd"/>
</dbReference>
<keyword evidence="5" id="KW-0786">Thiamine pyrophosphate</keyword>
<dbReference type="SUPFAM" id="SSF52518">
    <property type="entry name" value="Thiamin diphosphate-binding fold (THDP-binding)"/>
    <property type="match status" value="2"/>
</dbReference>
<dbReference type="InterPro" id="IPR009014">
    <property type="entry name" value="Transketo_C/PFOR_II"/>
</dbReference>
<keyword evidence="9" id="KW-1185">Reference proteome</keyword>
<evidence type="ECO:0000259" key="7">
    <source>
        <dbReference type="SMART" id="SM00861"/>
    </source>
</evidence>
<dbReference type="CDD" id="cd07036">
    <property type="entry name" value="TPP_PYR_E1-PDHc-beta_like"/>
    <property type="match status" value="1"/>
</dbReference>
<evidence type="ECO:0000256" key="5">
    <source>
        <dbReference type="ARBA" id="ARBA00023052"/>
    </source>
</evidence>
<dbReference type="Gene3D" id="3.40.50.920">
    <property type="match status" value="1"/>
</dbReference>
<comment type="cofactor">
    <cofactor evidence="1">
        <name>thiamine diphosphate</name>
        <dbReference type="ChEBI" id="CHEBI:58937"/>
    </cofactor>
</comment>
<dbReference type="EC" id="2.3.1.61" evidence="2"/>
<dbReference type="CDD" id="cd02000">
    <property type="entry name" value="TPP_E1_PDC_ADC_BCADC"/>
    <property type="match status" value="1"/>
</dbReference>
<dbReference type="FunFam" id="3.40.50.970:FF:000001">
    <property type="entry name" value="Pyruvate dehydrogenase E1 beta subunit"/>
    <property type="match status" value="1"/>
</dbReference>
<dbReference type="PANTHER" id="PTHR43257:SF2">
    <property type="entry name" value="PYRUVATE DEHYDROGENASE E1 COMPONENT SUBUNIT BETA"/>
    <property type="match status" value="1"/>
</dbReference>
<dbReference type="Pfam" id="PF02780">
    <property type="entry name" value="Transketolase_C"/>
    <property type="match status" value="1"/>
</dbReference>
<evidence type="ECO:0000256" key="1">
    <source>
        <dbReference type="ARBA" id="ARBA00001964"/>
    </source>
</evidence>
<reference evidence="8 9" key="1">
    <citation type="submission" date="2020-07" db="EMBL/GenBank/DDBJ databases">
        <title>Sequencing the genomes of 1000 actinobacteria strains.</title>
        <authorList>
            <person name="Klenk H.-P."/>
        </authorList>
    </citation>
    <scope>NUCLEOTIDE SEQUENCE [LARGE SCALE GENOMIC DNA]</scope>
    <source>
        <strain evidence="8 9">DSM 7487</strain>
    </source>
</reference>
<dbReference type="EMBL" id="JACCBB010000002">
    <property type="protein sequence ID" value="NYD25095.1"/>
    <property type="molecule type" value="Genomic_DNA"/>
</dbReference>
<name>A0A7Y9DQS5_9ACTN</name>
<organism evidence="8 9">
    <name type="scientific">Kineococcus aurantiacus</name>
    <dbReference type="NCBI Taxonomy" id="37633"/>
    <lineage>
        <taxon>Bacteria</taxon>
        <taxon>Bacillati</taxon>
        <taxon>Actinomycetota</taxon>
        <taxon>Actinomycetes</taxon>
        <taxon>Kineosporiales</taxon>
        <taxon>Kineosporiaceae</taxon>
        <taxon>Kineococcus</taxon>
    </lineage>
</organism>
<proteinExistence type="predicted"/>
<gene>
    <name evidence="8" type="ORF">BJ968_004704</name>
</gene>
<accession>A0A7Y9DQS5</accession>